<organism evidence="1 2">
    <name type="scientific">Arthrobacter crystallopoietes BAB-32</name>
    <dbReference type="NCBI Taxonomy" id="1246476"/>
    <lineage>
        <taxon>Bacteria</taxon>
        <taxon>Bacillati</taxon>
        <taxon>Actinomycetota</taxon>
        <taxon>Actinomycetes</taxon>
        <taxon>Micrococcales</taxon>
        <taxon>Micrococcaceae</taxon>
        <taxon>Crystallibacter</taxon>
    </lineage>
</organism>
<protein>
    <recommendedName>
        <fullName evidence="3">Baseplate assembly protein</fullName>
    </recommendedName>
</protein>
<gene>
    <name evidence="1" type="ORF">D477_021318</name>
</gene>
<sequence>MSIPVPNLDDRSFMELVASARERIRQVDPSWEPTVHDPGMVLVEAFAHLTDMLIYRLNRVPEKLYTVYLNLLGTALRPPHAAQALLEFTRTDPKAGPVTIPKGTQVGCQPGVPGAPQPVFTTTEDALLPAGGQTVQVPAVDAVLHEAVPVGTGTGRPGQVAQLPAVPAVAGEGLAVGIEVPEGTQLRSGNAVLVEGRPFRICREVEAFADAGPDEAAVRVDRSAGTLAFPWWPEDEPAPPP</sequence>
<reference evidence="1 2" key="1">
    <citation type="journal article" date="2013" name="Genome Announc.">
        <title>Draft Genome Sequence of Arthrobacter crystallopoietes Strain BAB-32, Revealing Genes for Bioremediation.</title>
        <authorList>
            <person name="Joshi M.N."/>
            <person name="Pandit A.S."/>
            <person name="Sharma A."/>
            <person name="Pandya R.V."/>
            <person name="Desai S.M."/>
            <person name="Saxena A.K."/>
            <person name="Bagatharia S.B."/>
        </authorList>
    </citation>
    <scope>NUCLEOTIDE SEQUENCE [LARGE SCALE GENOMIC DNA]</scope>
    <source>
        <strain evidence="1 2">BAB-32</strain>
    </source>
</reference>
<proteinExistence type="predicted"/>
<dbReference type="Proteomes" id="UP000010729">
    <property type="component" value="Unassembled WGS sequence"/>
</dbReference>
<dbReference type="EMBL" id="ANPE02000319">
    <property type="protein sequence ID" value="EMY32210.1"/>
    <property type="molecule type" value="Genomic_DNA"/>
</dbReference>
<feature type="non-terminal residue" evidence="1">
    <location>
        <position position="241"/>
    </location>
</feature>
<evidence type="ECO:0008006" key="3">
    <source>
        <dbReference type="Google" id="ProtNLM"/>
    </source>
</evidence>
<keyword evidence="2" id="KW-1185">Reference proteome</keyword>
<evidence type="ECO:0000313" key="1">
    <source>
        <dbReference type="EMBL" id="EMY32210.1"/>
    </source>
</evidence>
<name>N1UT27_9MICC</name>
<accession>N1UT27</accession>
<comment type="caution">
    <text evidence="1">The sequence shown here is derived from an EMBL/GenBank/DDBJ whole genome shotgun (WGS) entry which is preliminary data.</text>
</comment>
<dbReference type="AlphaFoldDB" id="N1UT27"/>
<evidence type="ECO:0000313" key="2">
    <source>
        <dbReference type="Proteomes" id="UP000010729"/>
    </source>
</evidence>